<dbReference type="InterPro" id="IPR019644">
    <property type="entry name" value="DUF2508"/>
</dbReference>
<dbReference type="OrthoDB" id="2649829at2"/>
<dbReference type="EMBL" id="CP026520">
    <property type="protein sequence ID" value="QAV21592.1"/>
    <property type="molecule type" value="Genomic_DNA"/>
</dbReference>
<proteinExistence type="predicted"/>
<reference evidence="4 5" key="1">
    <citation type="submission" date="2018-01" db="EMBL/GenBank/DDBJ databases">
        <title>The whole genome sequencing and assembly of Paenibacillus chitinolyticus KCCM 41400 strain.</title>
        <authorList>
            <person name="Kim J.-Y."/>
            <person name="Park M.-K."/>
            <person name="Lee Y.-J."/>
            <person name="Yi H."/>
            <person name="Bahn Y.-S."/>
            <person name="Kim J.F."/>
            <person name="Lee D.-W."/>
        </authorList>
    </citation>
    <scope>NUCLEOTIDE SEQUENCE [LARGE SCALE GENOMIC DNA]</scope>
    <source>
        <strain evidence="4 5">KCCM 41400</strain>
    </source>
</reference>
<dbReference type="RefSeq" id="WP_042235223.1">
    <property type="nucleotide sequence ID" value="NZ_CP026520.1"/>
</dbReference>
<dbReference type="KEGG" id="pchi:PC41400_29355"/>
<organism evidence="4 5">
    <name type="scientific">Paenibacillus chitinolyticus</name>
    <dbReference type="NCBI Taxonomy" id="79263"/>
    <lineage>
        <taxon>Bacteria</taxon>
        <taxon>Bacillati</taxon>
        <taxon>Bacillota</taxon>
        <taxon>Bacilli</taxon>
        <taxon>Bacillales</taxon>
        <taxon>Paenibacillaceae</taxon>
        <taxon>Paenibacillus</taxon>
    </lineage>
</organism>
<evidence type="ECO:0000256" key="1">
    <source>
        <dbReference type="SAM" id="MobiDB-lite"/>
    </source>
</evidence>
<dbReference type="KEGG" id="pchi:PC41400_29730"/>
<dbReference type="GeneID" id="95378977"/>
<sequence length="91" mass="10661">MNDLRKSAFSFQRGTRKTAEQDKQELLAEIRLAHSQWKTAQHHFEHALEKDEIDYAIYAVEAAEKRYEMLLRQAKKLNVTSAYHITAEVRG</sequence>
<name>A0A410X4P5_9BACL</name>
<gene>
    <name evidence="2" type="ORF">M5X16_15275</name>
    <name evidence="3" type="ORF">PC41400_29355</name>
    <name evidence="4" type="ORF">PC41400_29730</name>
</gene>
<dbReference type="Pfam" id="PF10704">
    <property type="entry name" value="DUF2508"/>
    <property type="match status" value="1"/>
</dbReference>
<feature type="region of interest" description="Disordered" evidence="1">
    <location>
        <begin position="1"/>
        <end position="20"/>
    </location>
</feature>
<evidence type="ECO:0000313" key="6">
    <source>
        <dbReference type="Proteomes" id="UP001527202"/>
    </source>
</evidence>
<reference evidence="2 6" key="2">
    <citation type="submission" date="2022-05" db="EMBL/GenBank/DDBJ databases">
        <title>Genome Sequencing of Bee-Associated Microbes.</title>
        <authorList>
            <person name="Dunlap C."/>
        </authorList>
    </citation>
    <scope>NUCLEOTIDE SEQUENCE [LARGE SCALE GENOMIC DNA]</scope>
    <source>
        <strain evidence="2 6">NRRL B-23120</strain>
    </source>
</reference>
<evidence type="ECO:0000313" key="5">
    <source>
        <dbReference type="Proteomes" id="UP000288943"/>
    </source>
</evidence>
<dbReference type="Proteomes" id="UP000288943">
    <property type="component" value="Chromosome"/>
</dbReference>
<dbReference type="Proteomes" id="UP001527202">
    <property type="component" value="Unassembled WGS sequence"/>
</dbReference>
<protein>
    <submittedName>
        <fullName evidence="4">DUF2508 domain-containing protein</fullName>
    </submittedName>
    <submittedName>
        <fullName evidence="2">YaaL family protein</fullName>
    </submittedName>
</protein>
<dbReference type="EMBL" id="JAMDMJ010000017">
    <property type="protein sequence ID" value="MCY9597120.1"/>
    <property type="molecule type" value="Genomic_DNA"/>
</dbReference>
<evidence type="ECO:0000313" key="4">
    <source>
        <dbReference type="EMBL" id="QAV21592.1"/>
    </source>
</evidence>
<keyword evidence="6" id="KW-1185">Reference proteome</keyword>
<dbReference type="AlphaFoldDB" id="A0A410X4P5"/>
<accession>A0A410X4P5</accession>
<evidence type="ECO:0000313" key="3">
    <source>
        <dbReference type="EMBL" id="QAV21541.1"/>
    </source>
</evidence>
<evidence type="ECO:0000313" key="2">
    <source>
        <dbReference type="EMBL" id="MCY9597120.1"/>
    </source>
</evidence>
<dbReference type="EMBL" id="CP026520">
    <property type="protein sequence ID" value="QAV21541.1"/>
    <property type="molecule type" value="Genomic_DNA"/>
</dbReference>